<dbReference type="PRINTS" id="PR01415">
    <property type="entry name" value="ANKYRIN"/>
</dbReference>
<dbReference type="PROSITE" id="PS50088">
    <property type="entry name" value="ANK_REPEAT"/>
    <property type="match status" value="24"/>
</dbReference>
<evidence type="ECO:0000256" key="2">
    <source>
        <dbReference type="ARBA" id="ARBA00023043"/>
    </source>
</evidence>
<feature type="repeat" description="ANK" evidence="3">
    <location>
        <begin position="1453"/>
        <end position="1485"/>
    </location>
</feature>
<organism evidence="5 6">
    <name type="scientific">Periplaneta americana</name>
    <name type="common">American cockroach</name>
    <name type="synonym">Blatta americana</name>
    <dbReference type="NCBI Taxonomy" id="6978"/>
    <lineage>
        <taxon>Eukaryota</taxon>
        <taxon>Metazoa</taxon>
        <taxon>Ecdysozoa</taxon>
        <taxon>Arthropoda</taxon>
        <taxon>Hexapoda</taxon>
        <taxon>Insecta</taxon>
        <taxon>Pterygota</taxon>
        <taxon>Neoptera</taxon>
        <taxon>Polyneoptera</taxon>
        <taxon>Dictyoptera</taxon>
        <taxon>Blattodea</taxon>
        <taxon>Blattoidea</taxon>
        <taxon>Blattidae</taxon>
        <taxon>Blattinae</taxon>
        <taxon>Periplaneta</taxon>
    </lineage>
</organism>
<dbReference type="Pfam" id="PF12796">
    <property type="entry name" value="Ank_2"/>
    <property type="match status" value="7"/>
</dbReference>
<reference evidence="5 6" key="1">
    <citation type="journal article" date="2022" name="Allergy">
        <title>Genome assembly and annotation of Periplaneta americana reveal a comprehensive cockroach allergen profile.</title>
        <authorList>
            <person name="Wang L."/>
            <person name="Xiong Q."/>
            <person name="Saelim N."/>
            <person name="Wang L."/>
            <person name="Nong W."/>
            <person name="Wan A.T."/>
            <person name="Shi M."/>
            <person name="Liu X."/>
            <person name="Cao Q."/>
            <person name="Hui J.H.L."/>
            <person name="Sookrung N."/>
            <person name="Leung T.F."/>
            <person name="Tungtrongchitr A."/>
            <person name="Tsui S.K.W."/>
        </authorList>
    </citation>
    <scope>NUCLEOTIDE SEQUENCE [LARGE SCALE GENOMIC DNA]</scope>
    <source>
        <strain evidence="5">PWHHKU_190912</strain>
    </source>
</reference>
<accession>A0ABQ8T9J8</accession>
<dbReference type="PANTHER" id="PTHR24198">
    <property type="entry name" value="ANKYRIN REPEAT AND PROTEIN KINASE DOMAIN-CONTAINING PROTEIN"/>
    <property type="match status" value="1"/>
</dbReference>
<feature type="repeat" description="ANK" evidence="3">
    <location>
        <begin position="1679"/>
        <end position="1711"/>
    </location>
</feature>
<dbReference type="InterPro" id="IPR002110">
    <property type="entry name" value="Ankyrin_rpt"/>
</dbReference>
<dbReference type="SUPFAM" id="SSF48403">
    <property type="entry name" value="Ankyrin repeat"/>
    <property type="match status" value="4"/>
</dbReference>
<feature type="repeat" description="ANK" evidence="3">
    <location>
        <begin position="1288"/>
        <end position="1320"/>
    </location>
</feature>
<feature type="repeat" description="ANK" evidence="3">
    <location>
        <begin position="1387"/>
        <end position="1419"/>
    </location>
</feature>
<feature type="repeat" description="ANK" evidence="3">
    <location>
        <begin position="1745"/>
        <end position="1777"/>
    </location>
</feature>
<dbReference type="Pfam" id="PF05729">
    <property type="entry name" value="NACHT"/>
    <property type="match status" value="1"/>
</dbReference>
<feature type="repeat" description="ANK" evidence="3">
    <location>
        <begin position="1712"/>
        <end position="1744"/>
    </location>
</feature>
<feature type="domain" description="NACHT" evidence="4">
    <location>
        <begin position="492"/>
        <end position="642"/>
    </location>
</feature>
<feature type="repeat" description="ANK" evidence="3">
    <location>
        <begin position="1057"/>
        <end position="1089"/>
    </location>
</feature>
<dbReference type="InterPro" id="IPR036770">
    <property type="entry name" value="Ankyrin_rpt-contain_sf"/>
</dbReference>
<dbReference type="SUPFAM" id="SSF52540">
    <property type="entry name" value="P-loop containing nucleoside triphosphate hydrolases"/>
    <property type="match status" value="1"/>
</dbReference>
<dbReference type="EMBL" id="JAJSOF020000013">
    <property type="protein sequence ID" value="KAJ4443200.1"/>
    <property type="molecule type" value="Genomic_DNA"/>
</dbReference>
<keyword evidence="6" id="KW-1185">Reference proteome</keyword>
<dbReference type="Gene3D" id="1.25.40.20">
    <property type="entry name" value="Ankyrin repeat-containing domain"/>
    <property type="match status" value="8"/>
</dbReference>
<feature type="repeat" description="ANK" evidence="3">
    <location>
        <begin position="1778"/>
        <end position="1810"/>
    </location>
</feature>
<sequence length="1839" mass="206521">AYEKESGFAKMSGQWYEVKLAALVFLRSVNQRVDFHIASNMKAGGKFDDIVLKVGDKTIFVQLKHREGIHSTVTERLLNAEGGDFSISKYYKSYCDLREQWGKHKDLKDCGLFEDAWFVVYTSGNMADGLDRDIGNTELHNFLNTEGKCIAFSQATFPSLQNSPEFSQFISQLRFFTEQFTEKNLDSIIQQELKTALGTDSQYDIFLGYMKNWWECSNIYLTDKIKFWSEIVKNSVADISKSKLDQLSKLDIKFDDKEVESFKAMLPDIGGLFCMCNDLTCLKVSQTIENKILIDCNTLQDRREEVLALWGRWPDCNILVVDGWAESLTEFLLVTFDLKATAKIVVNLLTENFEFSVGDELVKRNECYIPRIFLRKEHISKEIFSANETDYLVVSGMSQQDLQQLVPPGKCVEKLDVTNNSETSECHCYAIEGNEEFIRATNMFCAVHWLHKETNGFVWKQSKGDVTFLRSYLTNKISSRNLEEVMHLPPQVLLLLAKPGMGKSTELVNLAQDLKLSDPACWVVNVVLNNHTDYLKEQKLSAVELLLRAGKFKTEFEKSLFKHELEHGGNIVILMDGFDEISPDYEQKVIEMLRELSCTKYKKLYITSRPMMRETLERELFSLSFKLKPFTREDQEDFLLKFWKGIDVGPHCLRTFIAQLLDLTGKSLNDKLGTLTGVPLQTLMLAEVFQNEACQYCQSGEISLPLKLDVLQLYNRFMDRKWEIYMREKLSGNLTNVGLCWDYEQLKEMFEESHMACAMHSLLESEELSQLRNSQKIISQAKRFLDRFKRGIEKKGIVSEIVNSKAVYIHRTFAEFFAAKWFALNFNLERKYLKQKLLDQKFKVIRNFFDRILVQPFQLHKAVLNEDKDFVFSLLESPACDVNEKDDGGRTPLHIAVINYMDDNDDYGSQKHGNIPSRSEHEIMEKLLDHGADPSVEDEVLSWRPLQLADRTSAWPALELLLGKSADNNDLAHTKQMINNERFLQRVLPLAASQGYVNLITFMLISGVNVGHSINGDELGQHYFSATMLHIAAGSGQTKLMELLLNHHAEIEGRDGLGGTALTWAASQGHVETVRILIEQGADIDKCDHNNHSPILKAAEAGYTDVVKLLIEKGANVRACNKNNDTPILKAVQGGHMEIVRLLIEKDAEFNARNYNGNSPILAAAEGGYLEIVRLLVDRGANFNACNKNGNSPLLVAAKGGYLNIVRLLIHKGADFNACNKNGDNPILAASEGGYLEIVRLLVETGADLNVKDYLNRTALLKASEHGHIEIVQLLLERDVIVDVRDKYESTPILRATERRHVEIVKLLRDKGANINIYNFTGKSPLLESAENGSVEIANLLIEGGADINGSDYQRNTPILKASQRGHEKIVRLLIEKDVNVNAFGDNGNTPILEAADHCYMEIMKLLIDKGANVNSRNEDGSTPMLKTAERGDVGIVKILIETGADINVHDKNGNTPILEAAKRGHVEVVRELIQRDVKIDVCRKNGNTPLLRAAQRGHVEVVKVLIEGGANINARNKNGYTPLHEEVRNSHTEIVRMLIKKGADVNANIKRGTTPLLEAINRGDWKIVKLLIEGGADVNACCKNGNAPILEAVRFGNVGNVKLLLDQGANINIRDKYGNTPILEAVKCGHVGIVKFLTEKFPMLSLNDLLLEAIKRGHLEIVRELIEKGASVKACFTKVNSPMQEAIKYGHAEIVSLLIDNGSDVNENVKKGNTPIQEAVKRGNTEIVRSLIKKGADVTARYKNGSFLIVKAAGFGYKEIVKLLVEGGANVNARDKFGNTPLLEAAKYGDMEIVTYLLDRGANIKAVNRSGNDAIDEASLNGRIDVMNFLIERSANVN</sequence>
<dbReference type="Pfam" id="PF00023">
    <property type="entry name" value="Ank"/>
    <property type="match status" value="2"/>
</dbReference>
<keyword evidence="1" id="KW-0677">Repeat</keyword>
<keyword evidence="2 3" id="KW-0040">ANK repeat</keyword>
<feature type="repeat" description="ANK" evidence="3">
    <location>
        <begin position="1811"/>
        <end position="1839"/>
    </location>
</feature>
<protein>
    <recommendedName>
        <fullName evidence="4">NACHT domain-containing protein</fullName>
    </recommendedName>
</protein>
<feature type="repeat" description="ANK" evidence="3">
    <location>
        <begin position="1354"/>
        <end position="1386"/>
    </location>
</feature>
<feature type="repeat" description="ANK" evidence="3">
    <location>
        <begin position="888"/>
        <end position="939"/>
    </location>
</feature>
<evidence type="ECO:0000256" key="1">
    <source>
        <dbReference type="ARBA" id="ARBA00022737"/>
    </source>
</evidence>
<dbReference type="PANTHER" id="PTHR24198:SF165">
    <property type="entry name" value="ANKYRIN REPEAT-CONTAINING PROTEIN-RELATED"/>
    <property type="match status" value="1"/>
</dbReference>
<feature type="repeat" description="ANK" evidence="3">
    <location>
        <begin position="1486"/>
        <end position="1518"/>
    </location>
</feature>
<feature type="repeat" description="ANK" evidence="3">
    <location>
        <begin position="1156"/>
        <end position="1188"/>
    </location>
</feature>
<name>A0ABQ8T9J8_PERAM</name>
<evidence type="ECO:0000259" key="4">
    <source>
        <dbReference type="Pfam" id="PF05729"/>
    </source>
</evidence>
<dbReference type="Proteomes" id="UP001148838">
    <property type="component" value="Unassembled WGS sequence"/>
</dbReference>
<dbReference type="PROSITE" id="PS50297">
    <property type="entry name" value="ANK_REP_REGION"/>
    <property type="match status" value="23"/>
</dbReference>
<feature type="repeat" description="ANK" evidence="3">
    <location>
        <begin position="1090"/>
        <end position="1122"/>
    </location>
</feature>
<feature type="repeat" description="ANK" evidence="3">
    <location>
        <begin position="1420"/>
        <end position="1452"/>
    </location>
</feature>
<dbReference type="Gene3D" id="3.40.50.300">
    <property type="entry name" value="P-loop containing nucleotide triphosphate hydrolases"/>
    <property type="match status" value="1"/>
</dbReference>
<feature type="repeat" description="ANK" evidence="3">
    <location>
        <begin position="1585"/>
        <end position="1617"/>
    </location>
</feature>
<dbReference type="InterPro" id="IPR027417">
    <property type="entry name" value="P-loop_NTPase"/>
</dbReference>
<comment type="caution">
    <text evidence="5">The sequence shown here is derived from an EMBL/GenBank/DDBJ whole genome shotgun (WGS) entry which is preliminary data.</text>
</comment>
<feature type="repeat" description="ANK" evidence="3">
    <location>
        <begin position="1321"/>
        <end position="1353"/>
    </location>
</feature>
<evidence type="ECO:0000256" key="3">
    <source>
        <dbReference type="PROSITE-ProRule" id="PRU00023"/>
    </source>
</evidence>
<feature type="repeat" description="ANK" evidence="3">
    <location>
        <begin position="1024"/>
        <end position="1056"/>
    </location>
</feature>
<feature type="non-terminal residue" evidence="5">
    <location>
        <position position="1"/>
    </location>
</feature>
<feature type="repeat" description="ANK" evidence="3">
    <location>
        <begin position="1222"/>
        <end position="1254"/>
    </location>
</feature>
<evidence type="ECO:0000313" key="6">
    <source>
        <dbReference type="Proteomes" id="UP001148838"/>
    </source>
</evidence>
<evidence type="ECO:0000313" key="5">
    <source>
        <dbReference type="EMBL" id="KAJ4443200.1"/>
    </source>
</evidence>
<proteinExistence type="predicted"/>
<dbReference type="InterPro" id="IPR007111">
    <property type="entry name" value="NACHT_NTPase"/>
</dbReference>
<feature type="repeat" description="ANK" evidence="3">
    <location>
        <begin position="1519"/>
        <end position="1551"/>
    </location>
</feature>
<gene>
    <name evidence="5" type="ORF">ANN_04867</name>
</gene>
<feature type="repeat" description="ANK" evidence="3">
    <location>
        <begin position="1123"/>
        <end position="1155"/>
    </location>
</feature>
<feature type="repeat" description="ANK" evidence="3">
    <location>
        <begin position="1255"/>
        <end position="1287"/>
    </location>
</feature>
<feature type="repeat" description="ANK" evidence="3">
    <location>
        <begin position="1552"/>
        <end position="1584"/>
    </location>
</feature>
<feature type="repeat" description="ANK" evidence="3">
    <location>
        <begin position="1189"/>
        <end position="1221"/>
    </location>
</feature>
<dbReference type="SMART" id="SM00248">
    <property type="entry name" value="ANK"/>
    <property type="match status" value="26"/>
</dbReference>
<dbReference type="Pfam" id="PF13637">
    <property type="entry name" value="Ank_4"/>
    <property type="match status" value="3"/>
</dbReference>